<evidence type="ECO:0000256" key="4">
    <source>
        <dbReference type="ARBA" id="ARBA00023136"/>
    </source>
</evidence>
<dbReference type="PANTHER" id="PTHR30520:SF6">
    <property type="entry name" value="FORMATE_NITRATE FAMILY TRANSPORTER (EUROFUNG)"/>
    <property type="match status" value="1"/>
</dbReference>
<feature type="transmembrane region" description="Helical" evidence="6">
    <location>
        <begin position="70"/>
        <end position="102"/>
    </location>
</feature>
<protein>
    <submittedName>
        <fullName evidence="7">Formate/nitrite transporter family protein</fullName>
    </submittedName>
</protein>
<evidence type="ECO:0000313" key="8">
    <source>
        <dbReference type="Proteomes" id="UP001526430"/>
    </source>
</evidence>
<reference evidence="7 8" key="1">
    <citation type="submission" date="2022-10" db="EMBL/GenBank/DDBJ databases">
        <title>Roseococcus glaciei nov., sp. nov., isolated from glacier.</title>
        <authorList>
            <person name="Liu Q."/>
            <person name="Xin Y.-H."/>
        </authorList>
    </citation>
    <scope>NUCLEOTIDE SEQUENCE [LARGE SCALE GENOMIC DNA]</scope>
    <source>
        <strain evidence="7 8">MDT2-1-1</strain>
    </source>
</reference>
<dbReference type="Proteomes" id="UP001526430">
    <property type="component" value="Unassembled WGS sequence"/>
</dbReference>
<feature type="transmembrane region" description="Helical" evidence="6">
    <location>
        <begin position="114"/>
        <end position="140"/>
    </location>
</feature>
<comment type="similarity">
    <text evidence="5">Belongs to the FNT transporter (TC 1.A.16) family.</text>
</comment>
<keyword evidence="2 6" id="KW-0812">Transmembrane</keyword>
<dbReference type="PROSITE" id="PS01005">
    <property type="entry name" value="FORMATE_NITRITE_TP_1"/>
    <property type="match status" value="1"/>
</dbReference>
<dbReference type="PANTHER" id="PTHR30520">
    <property type="entry name" value="FORMATE TRANSPORTER-RELATED"/>
    <property type="match status" value="1"/>
</dbReference>
<dbReference type="InterPro" id="IPR023271">
    <property type="entry name" value="Aquaporin-like"/>
</dbReference>
<proteinExistence type="inferred from homology"/>
<evidence type="ECO:0000256" key="1">
    <source>
        <dbReference type="ARBA" id="ARBA00004141"/>
    </source>
</evidence>
<comment type="subcellular location">
    <subcellularLocation>
        <location evidence="1">Membrane</location>
        <topology evidence="1">Multi-pass membrane protein</topology>
    </subcellularLocation>
</comment>
<keyword evidence="4 6" id="KW-0472">Membrane</keyword>
<feature type="transmembrane region" description="Helical" evidence="6">
    <location>
        <begin position="37"/>
        <end position="58"/>
    </location>
</feature>
<keyword evidence="3 6" id="KW-1133">Transmembrane helix</keyword>
<dbReference type="InterPro" id="IPR000292">
    <property type="entry name" value="For/NO2_transpt"/>
</dbReference>
<evidence type="ECO:0000256" key="2">
    <source>
        <dbReference type="ARBA" id="ARBA00022692"/>
    </source>
</evidence>
<dbReference type="InterPro" id="IPR024002">
    <property type="entry name" value="For/NO2_transpt_CS"/>
</dbReference>
<name>A0ABT3NRJ3_9PROT</name>
<feature type="transmembrane region" description="Helical" evidence="6">
    <location>
        <begin position="161"/>
        <end position="184"/>
    </location>
</feature>
<feature type="transmembrane region" description="Helical" evidence="6">
    <location>
        <begin position="255"/>
        <end position="276"/>
    </location>
</feature>
<evidence type="ECO:0000256" key="6">
    <source>
        <dbReference type="SAM" id="Phobius"/>
    </source>
</evidence>
<gene>
    <name evidence="7" type="ORF">OF850_03990</name>
</gene>
<organism evidence="7 8">
    <name type="scientific">Sabulicella glaciei</name>
    <dbReference type="NCBI Taxonomy" id="2984948"/>
    <lineage>
        <taxon>Bacteria</taxon>
        <taxon>Pseudomonadati</taxon>
        <taxon>Pseudomonadota</taxon>
        <taxon>Alphaproteobacteria</taxon>
        <taxon>Acetobacterales</taxon>
        <taxon>Acetobacteraceae</taxon>
        <taxon>Sabulicella</taxon>
    </lineage>
</organism>
<evidence type="ECO:0000256" key="5">
    <source>
        <dbReference type="ARBA" id="ARBA00049660"/>
    </source>
</evidence>
<comment type="caution">
    <text evidence="7">The sequence shown here is derived from an EMBL/GenBank/DDBJ whole genome shotgun (WGS) entry which is preliminary data.</text>
</comment>
<dbReference type="RefSeq" id="WP_301588500.1">
    <property type="nucleotide sequence ID" value="NZ_JAPFQI010000001.1"/>
</dbReference>
<dbReference type="Gene3D" id="1.20.1080.10">
    <property type="entry name" value="Glycerol uptake facilitator protein"/>
    <property type="match status" value="1"/>
</dbReference>
<dbReference type="EMBL" id="JAPFQI010000001">
    <property type="protein sequence ID" value="MCW8084777.1"/>
    <property type="molecule type" value="Genomic_DNA"/>
</dbReference>
<dbReference type="Pfam" id="PF01226">
    <property type="entry name" value="Form_Nir_trans"/>
    <property type="match status" value="1"/>
</dbReference>
<sequence length="287" mass="29637">MAESSETEVRPPEKIAETATKKTAKKAHLDFQVLTTLGILAGLYIGFGGLLATVALAGAEEAMPYGASRLLAGLAFTLGLILVVVSGAELFTGNTLLVLAWAEDRAGLGDVARAWALAYATNFIGSLLAVALALGAGLAMSGDGAFGAAALKTAQAKGEMSFGKAFVSGILANTLVCLGVWMAWGARSATDKILVIIPPIAAFVALNTEHSVANMSLIPLGWGVRDLAGSEFWEATGLTPAEYPDASLRGLVGNLVPVTLGNIVGGVLVGTAYWFAYLRPKKERGEE</sequence>
<accession>A0ABT3NRJ3</accession>
<evidence type="ECO:0000313" key="7">
    <source>
        <dbReference type="EMBL" id="MCW8084777.1"/>
    </source>
</evidence>
<evidence type="ECO:0000256" key="3">
    <source>
        <dbReference type="ARBA" id="ARBA00022989"/>
    </source>
</evidence>
<keyword evidence="8" id="KW-1185">Reference proteome</keyword>